<dbReference type="EMBL" id="QUMS01000001">
    <property type="protein sequence ID" value="REG10775.1"/>
    <property type="molecule type" value="Genomic_DNA"/>
</dbReference>
<dbReference type="AlphaFoldDB" id="A0A347ZTL6"/>
<dbReference type="SMART" id="SM00471">
    <property type="entry name" value="HDc"/>
    <property type="match status" value="1"/>
</dbReference>
<comment type="caution">
    <text evidence="4">The sequence shown here is derived from an EMBL/GenBank/DDBJ whole genome shotgun (WGS) entry which is preliminary data.</text>
</comment>
<dbReference type="Gene3D" id="3.30.450.40">
    <property type="match status" value="2"/>
</dbReference>
<dbReference type="InterPro" id="IPR000700">
    <property type="entry name" value="PAS-assoc_C"/>
</dbReference>
<dbReference type="Gene3D" id="1.10.3210.10">
    <property type="entry name" value="Hypothetical protein af1432"/>
    <property type="match status" value="1"/>
</dbReference>
<gene>
    <name evidence="4" type="ORF">DFR64_0636</name>
</gene>
<dbReference type="OrthoDB" id="9804863at2"/>
<reference evidence="4 5" key="1">
    <citation type="submission" date="2018-08" db="EMBL/GenBank/DDBJ databases">
        <title>Genomic Encyclopedia of Type Strains, Phase IV (KMG-IV): sequencing the most valuable type-strain genomes for metagenomic binning, comparative biology and taxonomic classification.</title>
        <authorList>
            <person name="Goeker M."/>
        </authorList>
    </citation>
    <scope>NUCLEOTIDE SEQUENCE [LARGE SCALE GENOMIC DNA]</scope>
    <source>
        <strain evidence="4 5">DSM 23923</strain>
    </source>
</reference>
<dbReference type="InterPro" id="IPR037522">
    <property type="entry name" value="HD_GYP_dom"/>
</dbReference>
<dbReference type="InterPro" id="IPR035965">
    <property type="entry name" value="PAS-like_dom_sf"/>
</dbReference>
<dbReference type="InterPro" id="IPR013655">
    <property type="entry name" value="PAS_fold_3"/>
</dbReference>
<keyword evidence="5" id="KW-1185">Reference proteome</keyword>
<evidence type="ECO:0000313" key="4">
    <source>
        <dbReference type="EMBL" id="REG10775.1"/>
    </source>
</evidence>
<dbReference type="SMART" id="SM00086">
    <property type="entry name" value="PAC"/>
    <property type="match status" value="4"/>
</dbReference>
<dbReference type="PROSITE" id="PS50113">
    <property type="entry name" value="PAC"/>
    <property type="match status" value="3"/>
</dbReference>
<proteinExistence type="predicted"/>
<dbReference type="InterPro" id="IPR000014">
    <property type="entry name" value="PAS"/>
</dbReference>
<dbReference type="Pfam" id="PF08447">
    <property type="entry name" value="PAS_3"/>
    <property type="match status" value="2"/>
</dbReference>
<feature type="domain" description="PAC" evidence="2">
    <location>
        <begin position="229"/>
        <end position="281"/>
    </location>
</feature>
<dbReference type="Gene3D" id="3.30.450.20">
    <property type="entry name" value="PAS domain"/>
    <property type="match status" value="4"/>
</dbReference>
<evidence type="ECO:0000259" key="2">
    <source>
        <dbReference type="PROSITE" id="PS50113"/>
    </source>
</evidence>
<dbReference type="InterPro" id="IPR052020">
    <property type="entry name" value="Cyclic_di-GMP/3'3'-cGAMP_PDE"/>
</dbReference>
<feature type="domain" description="PAC" evidence="2">
    <location>
        <begin position="484"/>
        <end position="536"/>
    </location>
</feature>
<dbReference type="SUPFAM" id="SSF55781">
    <property type="entry name" value="GAF domain-like"/>
    <property type="match status" value="2"/>
</dbReference>
<feature type="domain" description="HD-GYP" evidence="3">
    <location>
        <begin position="879"/>
        <end position="1071"/>
    </location>
</feature>
<dbReference type="SMART" id="SM00091">
    <property type="entry name" value="PAS"/>
    <property type="match status" value="4"/>
</dbReference>
<protein>
    <submittedName>
        <fullName evidence="4">PAS domain S-box-containing protein</fullName>
    </submittedName>
</protein>
<dbReference type="CDD" id="cd00130">
    <property type="entry name" value="PAS"/>
    <property type="match status" value="4"/>
</dbReference>
<dbReference type="Pfam" id="PF13487">
    <property type="entry name" value="HD_5"/>
    <property type="match status" value="1"/>
</dbReference>
<dbReference type="SUPFAM" id="SSF109604">
    <property type="entry name" value="HD-domain/PDEase-like"/>
    <property type="match status" value="1"/>
</dbReference>
<feature type="domain" description="PAS" evidence="1">
    <location>
        <begin position="407"/>
        <end position="481"/>
    </location>
</feature>
<dbReference type="PANTHER" id="PTHR45228">
    <property type="entry name" value="CYCLIC DI-GMP PHOSPHODIESTERASE TM_0186-RELATED"/>
    <property type="match status" value="1"/>
</dbReference>
<evidence type="ECO:0000259" key="1">
    <source>
        <dbReference type="PROSITE" id="PS50112"/>
    </source>
</evidence>
<dbReference type="InterPro" id="IPR003018">
    <property type="entry name" value="GAF"/>
</dbReference>
<feature type="domain" description="PAS" evidence="1">
    <location>
        <begin position="151"/>
        <end position="226"/>
    </location>
</feature>
<dbReference type="PROSITE" id="PS51832">
    <property type="entry name" value="HD_GYP"/>
    <property type="match status" value="1"/>
</dbReference>
<feature type="domain" description="PAC" evidence="2">
    <location>
        <begin position="354"/>
        <end position="406"/>
    </location>
</feature>
<dbReference type="InterPro" id="IPR003607">
    <property type="entry name" value="HD/PDEase_dom"/>
</dbReference>
<sequence>MVGQKKGKETEKSQSVNKKHPEEDYFEFLLRNKEYISFLNNILEGCQVIDDTWHYVFINETAARQGRHPQDFYIGHTMMELYPGIENTQFFKKLRVCMEKRIPQTIENEFIYPDGSRGWFELRVQPIPMGVFILSIEISKRKTLEIELEEDKRRLNTLLSNLPGVAYRCLNDDQWTMEYLSEGCLNLTGYPQDELIGNNATSFNNLIFPDDTAYVRDSIQAAIRANKPYTLEYRLFTKDGKLKWVWEQGRAVEKDAAGVYHLEGFITDISEQQQAKEELRRSETTSRLFIDHAPAALAMFDRDMRYILASERWKKDYSISEKSILGKKHYDIFPEITEETKEVHRQALSGRTICKEEDRFVRADGSVQWLKWETLPWYNLQQEIGGIVIMSEDVTKKKEAEFELIRSMARFQTLVEQIPAITYIAALDEKSTTLYISPQVEHYLGYSPDAYKSNPDIWLERLHPDDRDRVLQKTFGSISDHSPLISEYRMLSKDGNVVWFHDEASLVYDVDNQPMFLQGVMIDITEQKNSEQELERYIARVESLLEIEEAISSTLDLQEVLEFIVKEITKAVECDSISIQGLSSDTLNILTFHGKKPSVNDSDLVFQYESNFPTYQVAKGKTAITVTDMELEYPQYYEALSTKQVKIHSWFGTPLIYKGKSIGIITLGREKVDPFSKTELTMVSAIANHAVFAIENARLFNEANTRLERISSLRQIDLAISGSIDLEVVLNVLLDQVVSQLQVDAVDILLYNSKSQMLEYKVSRGFHGDQIKQSKVRIGQDYSGKAIMEQKPIFLPSLSSLNSPPPYQDLIQGENFVSFITVPLISKRNVVGVLEIFNRKTLVPDQEWRDFLETISGQAAIAIESVQLFNNLQRSSDALRYAYDATIEGWSMAMDLRDKETEGHTLRVTELTVNLAQKLGISENEIIHIRRGALLHDIGKLGVPDAILLKPENLTPEEWNLMRKHPQFAHDMLANIEYLRPALDIPYAHHEKWDGSGYPRGLKGEQIPLAARIFAVVDVWDALRSDRPYRQAWSTERTLDYILEQSGKHFDPKVVKAFIEMISYKHGNINP</sequence>
<evidence type="ECO:0000313" key="5">
    <source>
        <dbReference type="Proteomes" id="UP000256388"/>
    </source>
</evidence>
<dbReference type="Pfam" id="PF13185">
    <property type="entry name" value="GAF_2"/>
    <property type="match status" value="2"/>
</dbReference>
<dbReference type="NCBIfam" id="TIGR00229">
    <property type="entry name" value="sensory_box"/>
    <property type="match status" value="3"/>
</dbReference>
<evidence type="ECO:0000259" key="3">
    <source>
        <dbReference type="PROSITE" id="PS51832"/>
    </source>
</evidence>
<accession>A0A347ZTL6</accession>
<dbReference type="InterPro" id="IPR013656">
    <property type="entry name" value="PAS_4"/>
</dbReference>
<dbReference type="SMART" id="SM00065">
    <property type="entry name" value="GAF"/>
    <property type="match status" value="2"/>
</dbReference>
<dbReference type="SUPFAM" id="SSF55785">
    <property type="entry name" value="PYP-like sensor domain (PAS domain)"/>
    <property type="match status" value="4"/>
</dbReference>
<dbReference type="CDD" id="cd00077">
    <property type="entry name" value="HDc"/>
    <property type="match status" value="1"/>
</dbReference>
<dbReference type="InterPro" id="IPR029016">
    <property type="entry name" value="GAF-like_dom_sf"/>
</dbReference>
<dbReference type="PROSITE" id="PS50112">
    <property type="entry name" value="PAS"/>
    <property type="match status" value="2"/>
</dbReference>
<dbReference type="Proteomes" id="UP000256388">
    <property type="component" value="Unassembled WGS sequence"/>
</dbReference>
<dbReference type="PANTHER" id="PTHR45228:SF1">
    <property type="entry name" value="CYCLIC DI-GMP PHOSPHODIESTERASE TM_0186"/>
    <property type="match status" value="1"/>
</dbReference>
<dbReference type="RefSeq" id="WP_116223933.1">
    <property type="nucleotide sequence ID" value="NZ_AP018437.1"/>
</dbReference>
<organism evidence="4 5">
    <name type="scientific">Pelolinea submarina</name>
    <dbReference type="NCBI Taxonomy" id="913107"/>
    <lineage>
        <taxon>Bacteria</taxon>
        <taxon>Bacillati</taxon>
        <taxon>Chloroflexota</taxon>
        <taxon>Anaerolineae</taxon>
        <taxon>Anaerolineales</taxon>
        <taxon>Anaerolineaceae</taxon>
        <taxon>Pelolinea</taxon>
    </lineage>
</organism>
<dbReference type="InterPro" id="IPR001610">
    <property type="entry name" value="PAC"/>
</dbReference>
<dbReference type="Pfam" id="PF08448">
    <property type="entry name" value="PAS_4"/>
    <property type="match status" value="2"/>
</dbReference>
<name>A0A347ZTL6_9CHLR</name>